<dbReference type="Pfam" id="PF11901">
    <property type="entry name" value="DM9"/>
    <property type="match status" value="1"/>
</dbReference>
<dbReference type="EMBL" id="JADBJN010000003">
    <property type="protein sequence ID" value="KAG5672141.1"/>
    <property type="molecule type" value="Genomic_DNA"/>
</dbReference>
<dbReference type="InterPro" id="IPR006616">
    <property type="entry name" value="DM9_repeat"/>
</dbReference>
<dbReference type="PANTHER" id="PTHR31649:SF1">
    <property type="entry name" value="FARNESOIC ACID O-METHYL TRANSFERASE DOMAIN-CONTAINING PROTEIN"/>
    <property type="match status" value="1"/>
</dbReference>
<dbReference type="AlphaFoldDB" id="A0A9J6BR56"/>
<name>A0A9J6BR56_POLVA</name>
<gene>
    <name evidence="1" type="ORF">PVAND_002295</name>
</gene>
<comment type="caution">
    <text evidence="1">The sequence shown here is derived from an EMBL/GenBank/DDBJ whole genome shotgun (WGS) entry which is preliminary data.</text>
</comment>
<accession>A0A9J6BR56</accession>
<proteinExistence type="predicted"/>
<organism evidence="1 2">
    <name type="scientific">Polypedilum vanderplanki</name>
    <name type="common">Sleeping chironomid midge</name>
    <dbReference type="NCBI Taxonomy" id="319348"/>
    <lineage>
        <taxon>Eukaryota</taxon>
        <taxon>Metazoa</taxon>
        <taxon>Ecdysozoa</taxon>
        <taxon>Arthropoda</taxon>
        <taxon>Hexapoda</taxon>
        <taxon>Insecta</taxon>
        <taxon>Pterygota</taxon>
        <taxon>Neoptera</taxon>
        <taxon>Endopterygota</taxon>
        <taxon>Diptera</taxon>
        <taxon>Nematocera</taxon>
        <taxon>Chironomoidea</taxon>
        <taxon>Chironomidae</taxon>
        <taxon>Chironominae</taxon>
        <taxon>Polypedilum</taxon>
        <taxon>Polypedilum</taxon>
    </lineage>
</organism>
<dbReference type="PANTHER" id="PTHR31649">
    <property type="entry name" value="AGAP009604-PA"/>
    <property type="match status" value="1"/>
</dbReference>
<evidence type="ECO:0000313" key="1">
    <source>
        <dbReference type="EMBL" id="KAG5672141.1"/>
    </source>
</evidence>
<sequence length="532" mass="60255">MFKIFFILVNKYYRYNLDYEPAEYGISAGYYAPSKKGYVGIGNWQFVAFNSGRIQLDPPGIIFNNLGGPGTFLNDSHQIWYLYKNPRHEYKWVDAQNDEVVPYVIDFSTEVSGYASYFARYKKNNRTIKNTRTGYQVLTCRTKKNETKIPMPKVPTAPPSMMNTVPSCDNKWLPYNNDNAPAQNGISAGLFDCENPAYVGKRETLGIVLPGRIQTTSPSSFYTISAGKESFMSNGSFYLADNPNYSYYWVPCSGEIPSNVVLINQPVGLLSMGISRVKVNGKMLIERFLLPVSQSPGTDGMLTSYYDFEILVCDPWPKYKCAQQWKKLNANDSNLSIDGFNVDGTSFIGRSIQKCMNGCDYGLGKIQSNSTGVNYLDDLTTNAIFDNSSNVEYLVKNSSYTYKWQPSRNGVKVVNALELQKEGHRPFYIGMTRINDKVLVGKVRPGEGLFFIDQVNGKQQSISSYEVLTCTSPDVSNDEDEEEKDVNWFSSFGCPIRRQWSFTKWRCVCLDEFRGLFAFSGAKWNEETCSYI</sequence>
<reference evidence="1" key="1">
    <citation type="submission" date="2021-03" db="EMBL/GenBank/DDBJ databases">
        <title>Chromosome level genome of the anhydrobiotic midge Polypedilum vanderplanki.</title>
        <authorList>
            <person name="Yoshida Y."/>
            <person name="Kikawada T."/>
            <person name="Gusev O."/>
        </authorList>
    </citation>
    <scope>NUCLEOTIDE SEQUENCE</scope>
    <source>
        <strain evidence="1">NIAS01</strain>
        <tissue evidence="1">Whole body or cell culture</tissue>
    </source>
</reference>
<protein>
    <submittedName>
        <fullName evidence="1">Uncharacterized protein</fullName>
    </submittedName>
</protein>
<keyword evidence="2" id="KW-1185">Reference proteome</keyword>
<dbReference type="Proteomes" id="UP001107558">
    <property type="component" value="Chromosome 3"/>
</dbReference>
<evidence type="ECO:0000313" key="2">
    <source>
        <dbReference type="Proteomes" id="UP001107558"/>
    </source>
</evidence>